<sequence>MDSDSDGNVLECQRVVSELLDASLVQRLRGNWEVASRLRHHGLVLLVESKPKFSLPRVRFYIDDVTDDSCLIFYRFTRRQLRRLLAAFGLPDVIRWIAFSYVLQWSRRPLYRHPPIVVSFMDAAVWYLQTMAKCSQMYFLLCDRVY</sequence>
<organism evidence="1 2">
    <name type="scientific">Phytophthora infestans</name>
    <name type="common">Potato late blight agent</name>
    <name type="synonym">Botrytis infestans</name>
    <dbReference type="NCBI Taxonomy" id="4787"/>
    <lineage>
        <taxon>Eukaryota</taxon>
        <taxon>Sar</taxon>
        <taxon>Stramenopiles</taxon>
        <taxon>Oomycota</taxon>
        <taxon>Peronosporomycetes</taxon>
        <taxon>Peronosporales</taxon>
        <taxon>Peronosporaceae</taxon>
        <taxon>Phytophthora</taxon>
    </lineage>
</organism>
<dbReference type="AlphaFoldDB" id="A0A8S9UQI3"/>
<reference evidence="1" key="1">
    <citation type="submission" date="2020-03" db="EMBL/GenBank/DDBJ databases">
        <title>Hybrid Assembly of Korean Phytophthora infestans isolates.</title>
        <authorList>
            <person name="Prokchorchik M."/>
            <person name="Lee Y."/>
            <person name="Seo J."/>
            <person name="Cho J.-H."/>
            <person name="Park Y.-E."/>
            <person name="Jang D.-C."/>
            <person name="Im J.-S."/>
            <person name="Choi J.-G."/>
            <person name="Park H.-J."/>
            <person name="Lee G.-B."/>
            <person name="Lee Y.-G."/>
            <person name="Hong S.-Y."/>
            <person name="Cho K."/>
            <person name="Sohn K.H."/>
        </authorList>
    </citation>
    <scope>NUCLEOTIDE SEQUENCE</scope>
    <source>
        <strain evidence="1">KR_2_A2</strain>
    </source>
</reference>
<name>A0A8S9UQI3_PHYIN</name>
<evidence type="ECO:0000313" key="2">
    <source>
        <dbReference type="Proteomes" id="UP000704712"/>
    </source>
</evidence>
<dbReference type="Proteomes" id="UP000704712">
    <property type="component" value="Unassembled WGS sequence"/>
</dbReference>
<proteinExistence type="predicted"/>
<dbReference type="EMBL" id="JAACNO010001079">
    <property type="protein sequence ID" value="KAF4143155.1"/>
    <property type="molecule type" value="Genomic_DNA"/>
</dbReference>
<evidence type="ECO:0000313" key="1">
    <source>
        <dbReference type="EMBL" id="KAF4143155.1"/>
    </source>
</evidence>
<protein>
    <submittedName>
        <fullName evidence="1">Uncharacterized protein</fullName>
    </submittedName>
</protein>
<accession>A0A8S9UQI3</accession>
<comment type="caution">
    <text evidence="1">The sequence shown here is derived from an EMBL/GenBank/DDBJ whole genome shotgun (WGS) entry which is preliminary data.</text>
</comment>
<gene>
    <name evidence="1" type="ORF">GN958_ATG07648</name>
</gene>